<comment type="cofactor">
    <cofactor evidence="3">
        <name>FMN</name>
        <dbReference type="ChEBI" id="CHEBI:58210"/>
    </cofactor>
    <text evidence="3">Binds 1 FMN per subunit.</text>
</comment>
<evidence type="ECO:0000256" key="2">
    <source>
        <dbReference type="ARBA" id="ARBA00023239"/>
    </source>
</evidence>
<sequence length="409" mass="45115">MNLSGKRIILVMSGSIAIYKSLDLIRRMRERGAIVVPVMTDSAQKFITPMIVGSISNSYVYSNLFAHENEHDANHIKLASDCDIIVVAPASANFLARIAHGMAHDLASAILLAKGSVPVLLAPAMNFMMWSNLAIQRNIEILRRDGYFFIGPENGAMAENNGCGIGRMSDPFDILSHVATLLERGINFPLRGKRAVVTSGPTYEPLDPVRYVTNRSSGRQGHAIAESLAYLGADVTLITGPVLLADPPNVKTIHVERADEMLQEVLKTLPVDIAVMVAAVSDWKFSEMATEKIKRKYGMSNMKFDFVENVDILNVIGHHPCRPSIVVGFAAETQLITENGREKLLHKGADFIVANDVLPDKGFIGKEYNQVTIISHDDVEQWPKLLKTEVANRLCDLIVKYLNVRKTVL</sequence>
<dbReference type="GO" id="GO:0046872">
    <property type="term" value="F:metal ion binding"/>
    <property type="evidence" value="ECO:0007669"/>
    <property type="project" value="UniProtKB-KW"/>
</dbReference>
<dbReference type="InterPro" id="IPR005252">
    <property type="entry name" value="CoaBC"/>
</dbReference>
<feature type="binding site" evidence="3">
    <location>
        <position position="282"/>
    </location>
    <ligand>
        <name>CTP</name>
        <dbReference type="ChEBI" id="CHEBI:37563"/>
    </ligand>
</feature>
<comment type="caution">
    <text evidence="7">The sequence shown here is derived from an EMBL/GenBank/DDBJ whole genome shotgun (WGS) entry which is preliminary data.</text>
</comment>
<evidence type="ECO:0000256" key="4">
    <source>
        <dbReference type="RuleBase" id="RU364078"/>
    </source>
</evidence>
<accession>A0A2T4VYP5</accession>
<keyword evidence="3" id="KW-0479">Metal-binding</keyword>
<dbReference type="GO" id="GO:0071513">
    <property type="term" value="C:phosphopantothenoylcysteine decarboxylase complex"/>
    <property type="evidence" value="ECO:0007669"/>
    <property type="project" value="TreeGrafter"/>
</dbReference>
<keyword evidence="3" id="KW-0511">Multifunctional enzyme</keyword>
<dbReference type="PANTHER" id="PTHR14359:SF6">
    <property type="entry name" value="PHOSPHOPANTOTHENOYLCYSTEINE DECARBOXYLASE"/>
    <property type="match status" value="1"/>
</dbReference>
<comment type="catalytic activity">
    <reaction evidence="3 4">
        <text>(R)-4'-phosphopantothenate + L-cysteine + CTP = N-[(R)-4-phosphopantothenoyl]-L-cysteine + CMP + diphosphate + H(+)</text>
        <dbReference type="Rhea" id="RHEA:19397"/>
        <dbReference type="ChEBI" id="CHEBI:10986"/>
        <dbReference type="ChEBI" id="CHEBI:15378"/>
        <dbReference type="ChEBI" id="CHEBI:33019"/>
        <dbReference type="ChEBI" id="CHEBI:35235"/>
        <dbReference type="ChEBI" id="CHEBI:37563"/>
        <dbReference type="ChEBI" id="CHEBI:59458"/>
        <dbReference type="ChEBI" id="CHEBI:60377"/>
        <dbReference type="EC" id="6.3.2.5"/>
    </reaction>
</comment>
<evidence type="ECO:0000313" key="7">
    <source>
        <dbReference type="EMBL" id="PTL86881.1"/>
    </source>
</evidence>
<evidence type="ECO:0000256" key="3">
    <source>
        <dbReference type="HAMAP-Rule" id="MF_02225"/>
    </source>
</evidence>
<evidence type="ECO:0000259" key="6">
    <source>
        <dbReference type="Pfam" id="PF04127"/>
    </source>
</evidence>
<comment type="function">
    <text evidence="4">Catalyzes two steps in the biosynthesis of coenzyme A. In the first step cysteine is conjugated to 4'-phosphopantothenate to form 4-phosphopantothenoylcysteine, in the latter compound is decarboxylated to form 4'-phosphopantotheine.</text>
</comment>
<comment type="function">
    <text evidence="3">Catalyzes two sequential steps in the biosynthesis of coenzyme A. In the first step cysteine is conjugated to 4'-phosphopantothenate to form 4-phosphopantothenoylcysteine. In the second step the latter compound is decarboxylated to form 4'-phosphopantotheine.</text>
</comment>
<dbReference type="Pfam" id="PF02441">
    <property type="entry name" value="Flavoprotein"/>
    <property type="match status" value="1"/>
</dbReference>
<name>A0A2T4VYP5_9HYPH</name>
<dbReference type="GO" id="GO:0015941">
    <property type="term" value="P:pantothenate catabolic process"/>
    <property type="evidence" value="ECO:0007669"/>
    <property type="project" value="InterPro"/>
</dbReference>
<dbReference type="NCBIfam" id="TIGR00521">
    <property type="entry name" value="coaBC_dfp"/>
    <property type="match status" value="1"/>
</dbReference>
<dbReference type="SUPFAM" id="SSF102645">
    <property type="entry name" value="CoaB-like"/>
    <property type="match status" value="1"/>
</dbReference>
<dbReference type="InterPro" id="IPR007085">
    <property type="entry name" value="DNA/pantothenate-metab_flavo_C"/>
</dbReference>
<organism evidence="7 8">
    <name type="scientific">Candidatus Liberibacter europaeus</name>
    <dbReference type="NCBI Taxonomy" id="744859"/>
    <lineage>
        <taxon>Bacteria</taxon>
        <taxon>Pseudomonadati</taxon>
        <taxon>Pseudomonadota</taxon>
        <taxon>Alphaproteobacteria</taxon>
        <taxon>Hyphomicrobiales</taxon>
        <taxon>Rhizobiaceae</taxon>
        <taxon>Liberibacter</taxon>
    </lineage>
</organism>
<dbReference type="Gene3D" id="3.40.50.10300">
    <property type="entry name" value="CoaB-like"/>
    <property type="match status" value="1"/>
</dbReference>
<keyword evidence="3" id="KW-0460">Magnesium</keyword>
<dbReference type="EMBL" id="PSQJ01000001">
    <property type="protein sequence ID" value="PTL86881.1"/>
    <property type="molecule type" value="Genomic_DNA"/>
</dbReference>
<feature type="binding site" evidence="3">
    <location>
        <position position="329"/>
    </location>
    <ligand>
        <name>CTP</name>
        <dbReference type="ChEBI" id="CHEBI:37563"/>
    </ligand>
</feature>
<dbReference type="GO" id="GO:0004633">
    <property type="term" value="F:phosphopantothenoylcysteine decarboxylase activity"/>
    <property type="evidence" value="ECO:0007669"/>
    <property type="project" value="UniProtKB-UniRule"/>
</dbReference>
<dbReference type="PANTHER" id="PTHR14359">
    <property type="entry name" value="HOMO-OLIGOMERIC FLAVIN CONTAINING CYS DECARBOXYLASE FAMILY"/>
    <property type="match status" value="1"/>
</dbReference>
<dbReference type="UniPathway" id="UPA00241">
    <property type="reaction ID" value="UER00353"/>
</dbReference>
<dbReference type="Gene3D" id="3.40.50.1950">
    <property type="entry name" value="Flavin prenyltransferase-like"/>
    <property type="match status" value="1"/>
</dbReference>
<comment type="cofactor">
    <cofactor evidence="3">
        <name>Mg(2+)</name>
        <dbReference type="ChEBI" id="CHEBI:18420"/>
    </cofactor>
</comment>
<dbReference type="GO" id="GO:0015937">
    <property type="term" value="P:coenzyme A biosynthetic process"/>
    <property type="evidence" value="ECO:0007669"/>
    <property type="project" value="UniProtKB-UniRule"/>
</dbReference>
<keyword evidence="1 3" id="KW-0210">Decarboxylase</keyword>
<feature type="binding site" evidence="3">
    <location>
        <position position="347"/>
    </location>
    <ligand>
        <name>CTP</name>
        <dbReference type="ChEBI" id="CHEBI:37563"/>
    </ligand>
</feature>
<feature type="region of interest" description="Phosphopantothenate--cysteine ligase" evidence="3">
    <location>
        <begin position="195"/>
        <end position="409"/>
    </location>
</feature>
<dbReference type="InterPro" id="IPR003382">
    <property type="entry name" value="Flavoprotein"/>
</dbReference>
<keyword evidence="3 4" id="KW-0285">Flavoprotein</keyword>
<comment type="catalytic activity">
    <reaction evidence="3 4">
        <text>N-[(R)-4-phosphopantothenoyl]-L-cysteine + H(+) = (R)-4'-phosphopantetheine + CO2</text>
        <dbReference type="Rhea" id="RHEA:16793"/>
        <dbReference type="ChEBI" id="CHEBI:15378"/>
        <dbReference type="ChEBI" id="CHEBI:16526"/>
        <dbReference type="ChEBI" id="CHEBI:59458"/>
        <dbReference type="ChEBI" id="CHEBI:61723"/>
        <dbReference type="EC" id="4.1.1.36"/>
    </reaction>
</comment>
<dbReference type="EC" id="6.3.2.5" evidence="3"/>
<keyword evidence="3 4" id="KW-0436">Ligase</keyword>
<comment type="pathway">
    <text evidence="3 4">Cofactor biosynthesis; coenzyme A biosynthesis; CoA from (R)-pantothenate: step 2/5.</text>
</comment>
<reference evidence="8" key="1">
    <citation type="submission" date="2018-02" db="EMBL/GenBank/DDBJ databases">
        <title>Genome sequence of Candidatus Liberibacter europaeus.</title>
        <authorList>
            <person name="Frampton R.A."/>
            <person name="Thompson S.M."/>
            <person name="David C."/>
            <person name="Addison S.M."/>
            <person name="Smith G.R."/>
        </authorList>
    </citation>
    <scope>NUCLEOTIDE SEQUENCE [LARGE SCALE GENOMIC DNA]</scope>
</reference>
<dbReference type="EC" id="4.1.1.36" evidence="3"/>
<comment type="pathway">
    <text evidence="3 4">Cofactor biosynthesis; coenzyme A biosynthesis; CoA from (R)-pantothenate: step 3/5.</text>
</comment>
<keyword evidence="3 4" id="KW-0288">FMN</keyword>
<feature type="domain" description="Flavoprotein" evidence="5">
    <location>
        <begin position="6"/>
        <end position="172"/>
    </location>
</feature>
<dbReference type="InterPro" id="IPR035929">
    <property type="entry name" value="CoaB-like_sf"/>
</dbReference>
<dbReference type="GO" id="GO:0004632">
    <property type="term" value="F:phosphopantothenate--cysteine ligase activity"/>
    <property type="evidence" value="ECO:0007669"/>
    <property type="project" value="UniProtKB-UniRule"/>
</dbReference>
<dbReference type="AlphaFoldDB" id="A0A2T4VYP5"/>
<feature type="binding site" evidence="3">
    <location>
        <position position="343"/>
    </location>
    <ligand>
        <name>CTP</name>
        <dbReference type="ChEBI" id="CHEBI:37563"/>
    </ligand>
</feature>
<comment type="similarity">
    <text evidence="3 4">In the N-terminal section; belongs to the HFCD (homo-oligomeric flavin containing Cys decarboxylase) superfamily.</text>
</comment>
<feature type="binding site" evidence="3">
    <location>
        <position position="292"/>
    </location>
    <ligand>
        <name>CTP</name>
        <dbReference type="ChEBI" id="CHEBI:37563"/>
    </ligand>
</feature>
<evidence type="ECO:0000313" key="8">
    <source>
        <dbReference type="Proteomes" id="UP000240811"/>
    </source>
</evidence>
<dbReference type="GO" id="GO:0010181">
    <property type="term" value="F:FMN binding"/>
    <property type="evidence" value="ECO:0007669"/>
    <property type="project" value="UniProtKB-UniRule"/>
</dbReference>
<dbReference type="HAMAP" id="MF_02225">
    <property type="entry name" value="CoaBC"/>
    <property type="match status" value="1"/>
</dbReference>
<evidence type="ECO:0000256" key="1">
    <source>
        <dbReference type="ARBA" id="ARBA00022793"/>
    </source>
</evidence>
<dbReference type="InterPro" id="IPR036551">
    <property type="entry name" value="Flavin_trans-like"/>
</dbReference>
<dbReference type="Proteomes" id="UP000240811">
    <property type="component" value="Unassembled WGS sequence"/>
</dbReference>
<feature type="domain" description="DNA/pantothenate metabolism flavoprotein C-terminal" evidence="6">
    <location>
        <begin position="190"/>
        <end position="400"/>
    </location>
</feature>
<feature type="region of interest" description="Phosphopantothenoylcysteine decarboxylase" evidence="3">
    <location>
        <begin position="1"/>
        <end position="194"/>
    </location>
</feature>
<proteinExistence type="inferred from homology"/>
<protein>
    <recommendedName>
        <fullName evidence="3">Coenzyme A biosynthesis bifunctional protein CoaBC</fullName>
    </recommendedName>
    <alternativeName>
        <fullName evidence="3">DNA/pantothenate metabolism flavoprotein</fullName>
    </alternativeName>
    <alternativeName>
        <fullName evidence="3">Phosphopantothenoylcysteine synthetase/decarboxylase</fullName>
        <shortName evidence="3">PPCS-PPCDC</shortName>
    </alternativeName>
    <domain>
        <recommendedName>
            <fullName evidence="3">Phosphopantothenoylcysteine decarboxylase</fullName>
            <shortName evidence="3">PPC decarboxylase</shortName>
            <shortName evidence="3">PPC-DC</shortName>
            <ecNumber evidence="3">4.1.1.36</ecNumber>
        </recommendedName>
        <alternativeName>
            <fullName evidence="3">CoaC</fullName>
        </alternativeName>
    </domain>
    <domain>
        <recommendedName>
            <fullName evidence="3">Phosphopantothenate--cysteine ligase</fullName>
            <ecNumber evidence="3">6.3.2.5</ecNumber>
        </recommendedName>
        <alternativeName>
            <fullName evidence="3">CoaB</fullName>
        </alternativeName>
        <alternativeName>
            <fullName evidence="3">Phosphopantothenoylcysteine synthetase</fullName>
            <shortName evidence="3">PPC synthetase</shortName>
            <shortName evidence="3">PPC-S</shortName>
        </alternativeName>
    </domain>
</protein>
<keyword evidence="2 3" id="KW-0456">Lyase</keyword>
<dbReference type="SUPFAM" id="SSF52507">
    <property type="entry name" value="Homo-oligomeric flavin-containing Cys decarboxylases, HFCD"/>
    <property type="match status" value="1"/>
</dbReference>
<dbReference type="Pfam" id="PF04127">
    <property type="entry name" value="DFP"/>
    <property type="match status" value="1"/>
</dbReference>
<gene>
    <name evidence="3 7" type="primary">coaBC</name>
    <name evidence="7" type="ORF">C4617_00160</name>
</gene>
<comment type="similarity">
    <text evidence="3 4">In the C-terminal section; belongs to the PPC synthetase family.</text>
</comment>
<evidence type="ECO:0000259" key="5">
    <source>
        <dbReference type="Pfam" id="PF02441"/>
    </source>
</evidence>
<comment type="caution">
    <text evidence="3">Lacks conserved residue(s) required for the propagation of feature annotation.</text>
</comment>